<sequence length="320" mass="35383">MTSHSYPLPRKPGVQIPAVGFGVFQSADAYASALGALETGYRHLDTAEIYYSEPETGKAVSEFLAANPTLNRADIFICSKLWEVDLSLPGMPPTFESMGHPPPDGSGAWKTTAAKLGRTQYTTPDAIAGFTRSLEKMGPGIEYIDLYLLHNPRPGKQARVDAWLGLQEMEAQGKVRALGVSNWSKRHLEELVADARVTSPPTVNQIEFHPWCQQRELVEYCKQQGIVVVAYSPLAQGTRLGDPVVVEVAEKYGKTVAQVVLKWCLQSNVVIIPKSDNKKRMAQNMDLWGWELAEEDMEKINGLDGGIEARVGEWDPDAWE</sequence>
<comment type="caution">
    <text evidence="8">The sequence shown here is derived from an EMBL/GenBank/DDBJ whole genome shotgun (WGS) entry which is preliminary data.</text>
</comment>
<gene>
    <name evidence="8" type="ORF">H072_3148</name>
</gene>
<evidence type="ECO:0000256" key="1">
    <source>
        <dbReference type="ARBA" id="ARBA00007905"/>
    </source>
</evidence>
<dbReference type="PROSITE" id="PS00063">
    <property type="entry name" value="ALDOKETO_REDUCTASE_3"/>
    <property type="match status" value="1"/>
</dbReference>
<dbReference type="OrthoDB" id="416253at2759"/>
<dbReference type="PANTHER" id="PTHR43827">
    <property type="entry name" value="2,5-DIKETO-D-GLUCONIC ACID REDUCTASE"/>
    <property type="match status" value="1"/>
</dbReference>
<dbReference type="Gene3D" id="3.20.20.100">
    <property type="entry name" value="NADP-dependent oxidoreductase domain"/>
    <property type="match status" value="1"/>
</dbReference>
<evidence type="ECO:0000313" key="9">
    <source>
        <dbReference type="Proteomes" id="UP000015100"/>
    </source>
</evidence>
<feature type="domain" description="NADP-dependent oxidoreductase" evidence="7">
    <location>
        <begin position="24"/>
        <end position="303"/>
    </location>
</feature>
<dbReference type="PANTHER" id="PTHR43827:SF3">
    <property type="entry name" value="NADP-DEPENDENT OXIDOREDUCTASE DOMAIN-CONTAINING PROTEIN"/>
    <property type="match status" value="1"/>
</dbReference>
<dbReference type="Pfam" id="PF00248">
    <property type="entry name" value="Aldo_ket_red"/>
    <property type="match status" value="1"/>
</dbReference>
<dbReference type="STRING" id="1284197.S8C540"/>
<reference evidence="9" key="2">
    <citation type="submission" date="2013-04" db="EMBL/GenBank/DDBJ databases">
        <title>Genomic mechanisms accounting for the adaptation to parasitism in nematode-trapping fungi.</title>
        <authorList>
            <person name="Ahren D.G."/>
        </authorList>
    </citation>
    <scope>NUCLEOTIDE SEQUENCE [LARGE SCALE GENOMIC DNA]</scope>
    <source>
        <strain evidence="9">CBS 200.50</strain>
    </source>
</reference>
<dbReference type="PRINTS" id="PR00069">
    <property type="entry name" value="ALDKETRDTASE"/>
</dbReference>
<name>S8C540_DACHA</name>
<evidence type="ECO:0000256" key="4">
    <source>
        <dbReference type="PIRSR" id="PIRSR000097-1"/>
    </source>
</evidence>
<dbReference type="AlphaFoldDB" id="S8C540"/>
<feature type="site" description="Lowers pKa of active site Tyr" evidence="6">
    <location>
        <position position="80"/>
    </location>
</feature>
<keyword evidence="9" id="KW-1185">Reference proteome</keyword>
<dbReference type="PIRSF" id="PIRSF000097">
    <property type="entry name" value="AKR"/>
    <property type="match status" value="1"/>
</dbReference>
<dbReference type="InterPro" id="IPR020471">
    <property type="entry name" value="AKR"/>
</dbReference>
<dbReference type="Proteomes" id="UP000015100">
    <property type="component" value="Unassembled WGS sequence"/>
</dbReference>
<accession>S8C540</accession>
<dbReference type="SUPFAM" id="SSF51430">
    <property type="entry name" value="NAD(P)-linked oxidoreductase"/>
    <property type="match status" value="1"/>
</dbReference>
<evidence type="ECO:0000256" key="3">
    <source>
        <dbReference type="ARBA" id="ARBA00023002"/>
    </source>
</evidence>
<protein>
    <recommendedName>
        <fullName evidence="7">NADP-dependent oxidoreductase domain-containing protein</fullName>
    </recommendedName>
</protein>
<reference evidence="8 9" key="1">
    <citation type="journal article" date="2013" name="PLoS Genet.">
        <title>Genomic mechanisms accounting for the adaptation to parasitism in nematode-trapping fungi.</title>
        <authorList>
            <person name="Meerupati T."/>
            <person name="Andersson K.M."/>
            <person name="Friman E."/>
            <person name="Kumar D."/>
            <person name="Tunlid A."/>
            <person name="Ahren D."/>
        </authorList>
    </citation>
    <scope>NUCLEOTIDE SEQUENCE [LARGE SCALE GENOMIC DNA]</scope>
    <source>
        <strain evidence="8 9">CBS 200.50</strain>
    </source>
</reference>
<feature type="active site" description="Proton donor" evidence="4">
    <location>
        <position position="50"/>
    </location>
</feature>
<comment type="similarity">
    <text evidence="1">Belongs to the aldo/keto reductase family.</text>
</comment>
<dbReference type="InterPro" id="IPR023210">
    <property type="entry name" value="NADP_OxRdtase_dom"/>
</dbReference>
<dbReference type="EMBL" id="AQGS01000096">
    <property type="protein sequence ID" value="EPS42827.1"/>
    <property type="molecule type" value="Genomic_DNA"/>
</dbReference>
<feature type="binding site" evidence="5">
    <location>
        <position position="150"/>
    </location>
    <ligand>
        <name>substrate</name>
    </ligand>
</feature>
<evidence type="ECO:0000256" key="6">
    <source>
        <dbReference type="PIRSR" id="PIRSR000097-3"/>
    </source>
</evidence>
<evidence type="ECO:0000259" key="7">
    <source>
        <dbReference type="Pfam" id="PF00248"/>
    </source>
</evidence>
<dbReference type="OMA" id="CHEVAWK"/>
<dbReference type="GO" id="GO:0016616">
    <property type="term" value="F:oxidoreductase activity, acting on the CH-OH group of donors, NAD or NADP as acceptor"/>
    <property type="evidence" value="ECO:0007669"/>
    <property type="project" value="UniProtKB-ARBA"/>
</dbReference>
<organism evidence="8 9">
    <name type="scientific">Dactylellina haptotyla (strain CBS 200.50)</name>
    <name type="common">Nematode-trapping fungus</name>
    <name type="synonym">Monacrosporium haptotylum</name>
    <dbReference type="NCBI Taxonomy" id="1284197"/>
    <lineage>
        <taxon>Eukaryota</taxon>
        <taxon>Fungi</taxon>
        <taxon>Dikarya</taxon>
        <taxon>Ascomycota</taxon>
        <taxon>Pezizomycotina</taxon>
        <taxon>Orbiliomycetes</taxon>
        <taxon>Orbiliales</taxon>
        <taxon>Orbiliaceae</taxon>
        <taxon>Dactylellina</taxon>
    </lineage>
</organism>
<dbReference type="CDD" id="cd19071">
    <property type="entry name" value="AKR_AKR1-5-like"/>
    <property type="match status" value="1"/>
</dbReference>
<keyword evidence="2" id="KW-0521">NADP</keyword>
<evidence type="ECO:0000256" key="2">
    <source>
        <dbReference type="ARBA" id="ARBA00022857"/>
    </source>
</evidence>
<proteinExistence type="inferred from homology"/>
<evidence type="ECO:0000313" key="8">
    <source>
        <dbReference type="EMBL" id="EPS42827.1"/>
    </source>
</evidence>
<dbReference type="eggNOG" id="KOG1577">
    <property type="taxonomic scope" value="Eukaryota"/>
</dbReference>
<evidence type="ECO:0000256" key="5">
    <source>
        <dbReference type="PIRSR" id="PIRSR000097-2"/>
    </source>
</evidence>
<keyword evidence="3" id="KW-0560">Oxidoreductase</keyword>
<dbReference type="InterPro" id="IPR036812">
    <property type="entry name" value="NAD(P)_OxRdtase_dom_sf"/>
</dbReference>
<dbReference type="HOGENOM" id="CLU_023205_0_1_1"/>
<dbReference type="InterPro" id="IPR018170">
    <property type="entry name" value="Aldo/ket_reductase_CS"/>
</dbReference>